<dbReference type="EMBL" id="LIAE01008949">
    <property type="protein sequence ID" value="PAV71696.1"/>
    <property type="molecule type" value="Genomic_DNA"/>
</dbReference>
<evidence type="ECO:0000313" key="4">
    <source>
        <dbReference type="Proteomes" id="UP000218231"/>
    </source>
</evidence>
<feature type="region of interest" description="Disordered" evidence="1">
    <location>
        <begin position="590"/>
        <end position="612"/>
    </location>
</feature>
<proteinExistence type="predicted"/>
<accession>A0A2A2KCF1</accession>
<sequence>MPPSSGAPSSFRSPPLVRERGAVSWSFVSGLLGLLLSLLLLLCLVIFSPVFLVFRCVGFVKRKSRRWQFNRTVCSHSWPLNQPRSPEISVLFLTGDADLTQLNEQLSSLPCTSIFTGVSLSPSLSSSLHNIDNSTGDIVRIWNQNQRRISNEKELQTVLNELQTEWNQQATVHIVNGCTHRGIERTLLIICCPSNSASLCLSRIHCLFCNSKIGFEIEPQPHFPFLFPVQRFPSLQYSVCAYSRFFTFGITSIVGLALKRQSAIWKYVETKCKTPQRNRRRIKSGTATGNGGNDDTASSILMENVPEEVVVEGKASSRGSSLLNEAAPVSVSRRRQCWMSIPSPEMINRAEKLLRASTFEMMLCLVAGTLRAFFRDKGLPHPPDIGAVMPFCCRAYMPVAANKRCDTVLLPIQLPTSCEGAIPRLWSIQRRLSRAIGGSVPSSLRLSCQLASVCLPSSFLSSVFSSLYSSNSIYVAYYRSTGDFKISSNSSIDSIVQFPSLTDSIKASFVFIEHGRELTLCASLCKTTFPDPDAILHIFRRDTIRLLDHLSVRLLSLPQSTFLPGMALFSGDTITSQYDSNHMQQTSLPEIKMDPSGMSEQERQRQKQTEDKEDYSLEQLYELLSTVQSELDGMRANPQGDRNEHIQRLKTLEERMQKFHECIIKKHGIEGMALDMPDEGCEAGDAVLHVLAPYLEECECSAI</sequence>
<gene>
    <name evidence="3" type="ORF">WR25_27060</name>
</gene>
<protein>
    <recommendedName>
        <fullName evidence="5">O-acyltransferase WSD1 C-terminal domain-containing protein</fullName>
    </recommendedName>
</protein>
<keyword evidence="2" id="KW-0812">Transmembrane</keyword>
<comment type="caution">
    <text evidence="3">The sequence shown here is derived from an EMBL/GenBank/DDBJ whole genome shotgun (WGS) entry which is preliminary data.</text>
</comment>
<evidence type="ECO:0000256" key="1">
    <source>
        <dbReference type="SAM" id="MobiDB-lite"/>
    </source>
</evidence>
<reference evidence="3 4" key="1">
    <citation type="journal article" date="2017" name="Curr. Biol.">
        <title>Genome architecture and evolution of a unichromosomal asexual nematode.</title>
        <authorList>
            <person name="Fradin H."/>
            <person name="Zegar C."/>
            <person name="Gutwein M."/>
            <person name="Lucas J."/>
            <person name="Kovtun M."/>
            <person name="Corcoran D."/>
            <person name="Baugh L.R."/>
            <person name="Kiontke K."/>
            <person name="Gunsalus K."/>
            <person name="Fitch D.H."/>
            <person name="Piano F."/>
        </authorList>
    </citation>
    <scope>NUCLEOTIDE SEQUENCE [LARGE SCALE GENOMIC DNA]</scope>
    <source>
        <strain evidence="3">PF1309</strain>
    </source>
</reference>
<dbReference type="AlphaFoldDB" id="A0A2A2KCF1"/>
<feature type="region of interest" description="Disordered" evidence="1">
    <location>
        <begin position="276"/>
        <end position="298"/>
    </location>
</feature>
<organism evidence="3 4">
    <name type="scientific">Diploscapter pachys</name>
    <dbReference type="NCBI Taxonomy" id="2018661"/>
    <lineage>
        <taxon>Eukaryota</taxon>
        <taxon>Metazoa</taxon>
        <taxon>Ecdysozoa</taxon>
        <taxon>Nematoda</taxon>
        <taxon>Chromadorea</taxon>
        <taxon>Rhabditida</taxon>
        <taxon>Rhabditina</taxon>
        <taxon>Rhabditomorpha</taxon>
        <taxon>Rhabditoidea</taxon>
        <taxon>Rhabditidae</taxon>
        <taxon>Diploscapter</taxon>
    </lineage>
</organism>
<name>A0A2A2KCF1_9BILA</name>
<dbReference type="STRING" id="2018661.A0A2A2KCF1"/>
<feature type="compositionally biased region" description="Basic and acidic residues" evidence="1">
    <location>
        <begin position="600"/>
        <end position="610"/>
    </location>
</feature>
<evidence type="ECO:0000256" key="2">
    <source>
        <dbReference type="SAM" id="Phobius"/>
    </source>
</evidence>
<keyword evidence="2" id="KW-0472">Membrane</keyword>
<evidence type="ECO:0000313" key="3">
    <source>
        <dbReference type="EMBL" id="PAV71696.1"/>
    </source>
</evidence>
<keyword evidence="2" id="KW-1133">Transmembrane helix</keyword>
<keyword evidence="4" id="KW-1185">Reference proteome</keyword>
<dbReference type="Proteomes" id="UP000218231">
    <property type="component" value="Unassembled WGS sequence"/>
</dbReference>
<dbReference type="OrthoDB" id="619536at2759"/>
<feature type="transmembrane region" description="Helical" evidence="2">
    <location>
        <begin position="31"/>
        <end position="57"/>
    </location>
</feature>
<evidence type="ECO:0008006" key="5">
    <source>
        <dbReference type="Google" id="ProtNLM"/>
    </source>
</evidence>